<keyword evidence="7 8" id="KW-0472">Membrane</keyword>
<organism evidence="9">
    <name type="scientific">hydrothermal vent metagenome</name>
    <dbReference type="NCBI Taxonomy" id="652676"/>
    <lineage>
        <taxon>unclassified sequences</taxon>
        <taxon>metagenomes</taxon>
        <taxon>ecological metagenomes</taxon>
    </lineage>
</organism>
<dbReference type="Pfam" id="PF04143">
    <property type="entry name" value="Sulf_transp"/>
    <property type="match status" value="1"/>
</dbReference>
<evidence type="ECO:0000256" key="4">
    <source>
        <dbReference type="ARBA" id="ARBA00022519"/>
    </source>
</evidence>
<evidence type="ECO:0000256" key="2">
    <source>
        <dbReference type="ARBA" id="ARBA00022448"/>
    </source>
</evidence>
<protein>
    <submittedName>
        <fullName evidence="9">PROBABLE TRANSMEMBRANE PROTEIN</fullName>
    </submittedName>
</protein>
<dbReference type="InterPro" id="IPR007272">
    <property type="entry name" value="Sulf_transp_TsuA/YedE"/>
</dbReference>
<feature type="transmembrane region" description="Helical" evidence="8">
    <location>
        <begin position="313"/>
        <end position="335"/>
    </location>
</feature>
<evidence type="ECO:0000256" key="7">
    <source>
        <dbReference type="ARBA" id="ARBA00023136"/>
    </source>
</evidence>
<evidence type="ECO:0000256" key="1">
    <source>
        <dbReference type="ARBA" id="ARBA00004429"/>
    </source>
</evidence>
<reference evidence="9" key="1">
    <citation type="submission" date="2018-06" db="EMBL/GenBank/DDBJ databases">
        <authorList>
            <person name="Zhirakovskaya E."/>
        </authorList>
    </citation>
    <scope>NUCLEOTIDE SEQUENCE</scope>
</reference>
<evidence type="ECO:0000256" key="3">
    <source>
        <dbReference type="ARBA" id="ARBA00022475"/>
    </source>
</evidence>
<keyword evidence="3" id="KW-1003">Cell membrane</keyword>
<feature type="transmembrane region" description="Helical" evidence="8">
    <location>
        <begin position="115"/>
        <end position="134"/>
    </location>
</feature>
<comment type="subcellular location">
    <subcellularLocation>
        <location evidence="1">Cell inner membrane</location>
        <topology evidence="1">Multi-pass membrane protein</topology>
    </subcellularLocation>
</comment>
<evidence type="ECO:0000256" key="5">
    <source>
        <dbReference type="ARBA" id="ARBA00022692"/>
    </source>
</evidence>
<evidence type="ECO:0000313" key="9">
    <source>
        <dbReference type="EMBL" id="VAW56371.1"/>
    </source>
</evidence>
<dbReference type="GO" id="GO:0005886">
    <property type="term" value="C:plasma membrane"/>
    <property type="evidence" value="ECO:0007669"/>
    <property type="project" value="UniProtKB-SubCell"/>
</dbReference>
<feature type="transmembrane region" description="Helical" evidence="8">
    <location>
        <begin position="272"/>
        <end position="293"/>
    </location>
</feature>
<dbReference type="PANTHER" id="PTHR30574:SF1">
    <property type="entry name" value="SULPHUR TRANSPORT DOMAIN-CONTAINING PROTEIN"/>
    <property type="match status" value="1"/>
</dbReference>
<dbReference type="PANTHER" id="PTHR30574">
    <property type="entry name" value="INNER MEMBRANE PROTEIN YEDE"/>
    <property type="match status" value="1"/>
</dbReference>
<sequence>MEITTYMLVIAFVIALIMGIVVNKTNFCTMGAVSDWVNMGDKNRLRSWMLAMAVALIGVTLLEALSIASVDTTLPPYRAAGFAWLRFIIGGITFGVGMTLASGCGNKSLIRIGGGNLKSIFVLIIAGMFAYFMVKTPFYEMLFYPWVLATTIDLSAFDMAGQDLGAITAAFNGSDLAITRTVIGAILASVLVIFIFKSAEFRKQHGHIFSGLVVGIAVVSAWYFTGGPLGDEWKETAEFMDEIPIGVATQSFTFINPMGETFFYAMTPQNTLLISFGMAALAGVITGSFLYSIISRSFRIEWFSSINDMIQHLIGASLMGIGGVLAMGCTIGQGITGVSTLSLGSMLAVISIIFGSALTMKIQYYNIMHEDDATFIKSLLSALVDLKLLPEKLRKLENY</sequence>
<evidence type="ECO:0000256" key="8">
    <source>
        <dbReference type="SAM" id="Phobius"/>
    </source>
</evidence>
<name>A0A3B0WM37_9ZZZZ</name>
<keyword evidence="4" id="KW-0997">Cell inner membrane</keyword>
<feature type="transmembrane region" description="Helical" evidence="8">
    <location>
        <begin position="6"/>
        <end position="27"/>
    </location>
</feature>
<keyword evidence="6 8" id="KW-1133">Transmembrane helix</keyword>
<keyword evidence="2" id="KW-0813">Transport</keyword>
<feature type="transmembrane region" description="Helical" evidence="8">
    <location>
        <begin position="82"/>
        <end position="103"/>
    </location>
</feature>
<evidence type="ECO:0000256" key="6">
    <source>
        <dbReference type="ARBA" id="ARBA00022989"/>
    </source>
</evidence>
<keyword evidence="5 8" id="KW-0812">Transmembrane</keyword>
<proteinExistence type="predicted"/>
<feature type="transmembrane region" description="Helical" evidence="8">
    <location>
        <begin position="177"/>
        <end position="196"/>
    </location>
</feature>
<feature type="transmembrane region" description="Helical" evidence="8">
    <location>
        <begin position="208"/>
        <end position="225"/>
    </location>
</feature>
<accession>A0A3B0WM37</accession>
<feature type="transmembrane region" description="Helical" evidence="8">
    <location>
        <begin position="48"/>
        <end position="70"/>
    </location>
</feature>
<dbReference type="AlphaFoldDB" id="A0A3B0WM37"/>
<feature type="transmembrane region" description="Helical" evidence="8">
    <location>
        <begin position="341"/>
        <end position="360"/>
    </location>
</feature>
<dbReference type="EMBL" id="UOFF01000220">
    <property type="protein sequence ID" value="VAW56371.1"/>
    <property type="molecule type" value="Genomic_DNA"/>
</dbReference>
<gene>
    <name evidence="9" type="ORF">MNBD_GAMMA07-570</name>
</gene>